<dbReference type="Proteomes" id="UP000243937">
    <property type="component" value="Chromosome"/>
</dbReference>
<evidence type="ECO:0000256" key="3">
    <source>
        <dbReference type="ARBA" id="ARBA00022829"/>
    </source>
</evidence>
<sequence length="241" mass="27485">MLSTNTESALAPRLALAIANPLFPMLDSQLRTGRHISADELEVHSLLQEYYPELEAFYQRYQVELVRAPEGFYYLRPRSTSEINTSILSELEMLVGKVLCYLYLSPDRLVNEGVFSLLDLQEEVLTLANETALLRMVNQRAGGSDLDRRKLQDKLKSAIRRLKRLGMVSNVGTQDKFRISEAVFRFAADVRTDEDPRELQLRMIRDGEAVAGNDEPDEEQRDEQDAGSAQETEQDEQENTL</sequence>
<feature type="region of interest" description="Disordered" evidence="6">
    <location>
        <begin position="204"/>
        <end position="241"/>
    </location>
</feature>
<dbReference type="GO" id="GO:0005737">
    <property type="term" value="C:cytoplasm"/>
    <property type="evidence" value="ECO:0007669"/>
    <property type="project" value="InterPro"/>
</dbReference>
<dbReference type="Gene3D" id="1.10.10.2250">
    <property type="match status" value="1"/>
</dbReference>
<feature type="compositionally biased region" description="Acidic residues" evidence="6">
    <location>
        <begin position="232"/>
        <end position="241"/>
    </location>
</feature>
<proteinExistence type="predicted"/>
<evidence type="ECO:0000256" key="4">
    <source>
        <dbReference type="ARBA" id="ARBA00023067"/>
    </source>
</evidence>
<gene>
    <name evidence="7" type="ORF">CBP31_01040</name>
</gene>
<dbReference type="GO" id="GO:0051301">
    <property type="term" value="P:cell division"/>
    <property type="evidence" value="ECO:0007669"/>
    <property type="project" value="UniProtKB-KW"/>
</dbReference>
<organism evidence="7 8">
    <name type="scientific">Oceanisphaera profunda</name>
    <dbReference type="NCBI Taxonomy" id="1416627"/>
    <lineage>
        <taxon>Bacteria</taxon>
        <taxon>Pseudomonadati</taxon>
        <taxon>Pseudomonadota</taxon>
        <taxon>Gammaproteobacteria</taxon>
        <taxon>Aeromonadales</taxon>
        <taxon>Aeromonadaceae</taxon>
        <taxon>Oceanisphaera</taxon>
    </lineage>
</organism>
<evidence type="ECO:0000313" key="8">
    <source>
        <dbReference type="Proteomes" id="UP000243937"/>
    </source>
</evidence>
<accession>A0A1Y0D1I4</accession>
<evidence type="ECO:0000256" key="6">
    <source>
        <dbReference type="SAM" id="MobiDB-lite"/>
    </source>
</evidence>
<evidence type="ECO:0000313" key="7">
    <source>
        <dbReference type="EMBL" id="ART81389.1"/>
    </source>
</evidence>
<dbReference type="EMBL" id="CP021377">
    <property type="protein sequence ID" value="ART81389.1"/>
    <property type="molecule type" value="Genomic_DNA"/>
</dbReference>
<dbReference type="RefSeq" id="WP_087034473.1">
    <property type="nucleotide sequence ID" value="NZ_CP021377.1"/>
</dbReference>
<dbReference type="NCBIfam" id="NF003602">
    <property type="entry name" value="PRK05256.1"/>
    <property type="match status" value="1"/>
</dbReference>
<dbReference type="AlphaFoldDB" id="A0A1Y0D1I4"/>
<dbReference type="KEGG" id="opf:CBP31_01040"/>
<dbReference type="GO" id="GO:0007059">
    <property type="term" value="P:chromosome segregation"/>
    <property type="evidence" value="ECO:0007669"/>
    <property type="project" value="UniProtKB-KW"/>
</dbReference>
<dbReference type="GO" id="GO:0030261">
    <property type="term" value="P:chromosome condensation"/>
    <property type="evidence" value="ECO:0007669"/>
    <property type="project" value="UniProtKB-KW"/>
</dbReference>
<dbReference type="OrthoDB" id="6196648at2"/>
<name>A0A1Y0D1I4_9GAMM</name>
<keyword evidence="5" id="KW-0131">Cell cycle</keyword>
<dbReference type="Pfam" id="PF04288">
    <property type="entry name" value="MukE"/>
    <property type="match status" value="1"/>
</dbReference>
<evidence type="ECO:0000256" key="2">
    <source>
        <dbReference type="ARBA" id="ARBA00022618"/>
    </source>
</evidence>
<keyword evidence="3" id="KW-0159">Chromosome partition</keyword>
<keyword evidence="4" id="KW-0226">DNA condensation</keyword>
<dbReference type="InterPro" id="IPR042038">
    <property type="entry name" value="MukE_N"/>
</dbReference>
<dbReference type="Gene3D" id="1.10.10.2260">
    <property type="entry name" value="MukE-like family, C-terminal domain"/>
    <property type="match status" value="1"/>
</dbReference>
<keyword evidence="2" id="KW-0132">Cell division</keyword>
<dbReference type="InterPro" id="IPR042037">
    <property type="entry name" value="MukE_C"/>
</dbReference>
<evidence type="ECO:0000256" key="5">
    <source>
        <dbReference type="ARBA" id="ARBA00023306"/>
    </source>
</evidence>
<reference evidence="7 8" key="1">
    <citation type="journal article" date="2014" name="Int. J. Syst. Evol. Microbiol.">
        <title>Oceanisphaera profunda sp. nov., a marine bacterium isolated from deep-sea sediment, and emended description of the genus Oceanisphaera.</title>
        <authorList>
            <person name="Xu Z."/>
            <person name="Zhang X.Y."/>
            <person name="Su H.N."/>
            <person name="Yu Z.C."/>
            <person name="Liu C."/>
            <person name="Li H."/>
            <person name="Chen X.L."/>
            <person name="Song X.Y."/>
            <person name="Xie B.B."/>
            <person name="Qin Q.L."/>
            <person name="Zhou B.C."/>
            <person name="Shi M."/>
            <person name="Huang Y."/>
            <person name="Zhang Y.Z."/>
        </authorList>
    </citation>
    <scope>NUCLEOTIDE SEQUENCE [LARGE SCALE GENOMIC DNA]</scope>
    <source>
        <strain evidence="7 8">SM1222</strain>
    </source>
</reference>
<evidence type="ECO:0000256" key="1">
    <source>
        <dbReference type="ARBA" id="ARBA00022490"/>
    </source>
</evidence>
<keyword evidence="1" id="KW-0963">Cytoplasm</keyword>
<dbReference type="InterPro" id="IPR007385">
    <property type="entry name" value="Scp_MukE"/>
</dbReference>
<keyword evidence="8" id="KW-1185">Reference proteome</keyword>
<protein>
    <submittedName>
        <fullName evidence="7">Chromosome partitioning protein MukE</fullName>
    </submittedName>
</protein>